<dbReference type="InterPro" id="IPR011005">
    <property type="entry name" value="Dihydropteroate_synth-like_sf"/>
</dbReference>
<evidence type="ECO:0000313" key="10">
    <source>
        <dbReference type="EMBL" id="ABC62553.1"/>
    </source>
</evidence>
<evidence type="ECO:0000256" key="4">
    <source>
        <dbReference type="ARBA" id="ARBA00012458"/>
    </source>
</evidence>
<evidence type="ECO:0000259" key="9">
    <source>
        <dbReference type="PROSITE" id="PS50972"/>
    </source>
</evidence>
<dbReference type="GO" id="GO:0046654">
    <property type="term" value="P:tetrahydrofolate biosynthetic process"/>
    <property type="evidence" value="ECO:0007669"/>
    <property type="project" value="TreeGrafter"/>
</dbReference>
<dbReference type="PANTHER" id="PTHR20941:SF1">
    <property type="entry name" value="FOLIC ACID SYNTHESIS PROTEIN FOL1"/>
    <property type="match status" value="1"/>
</dbReference>
<comment type="catalytic activity">
    <reaction evidence="1">
        <text>(7,8-dihydropterin-6-yl)methyl diphosphate + 4-aminobenzoate = 7,8-dihydropteroate + diphosphate</text>
        <dbReference type="Rhea" id="RHEA:19949"/>
        <dbReference type="ChEBI" id="CHEBI:17836"/>
        <dbReference type="ChEBI" id="CHEBI:17839"/>
        <dbReference type="ChEBI" id="CHEBI:33019"/>
        <dbReference type="ChEBI" id="CHEBI:72950"/>
        <dbReference type="EC" id="2.5.1.15"/>
    </reaction>
</comment>
<dbReference type="OrthoDB" id="9811744at2"/>
<sequence length="374" mass="39396">MTETVYIRPIGFVPGPQAEEGDAIRLAGSMVYAHRFAVILRRDGQVAERWTCSPEHIAQVLGELPDSVGAEAETQWANLTITHPPLSLGERTVRLDQPQVMGILNVTPDSFSDGGKFLGADGSWPEAGKAQAAAMLEAGASIIDIGGESTRPGAEVVIEDHEIERVLPAVEYCAAMGAAISVDTRRAGVMAAALDAGASIVNDVSGLQYDPRSAELVAARGCPVILMHAPGSGQDLHEGGDYESVVFDVFDQLKARRDTAVAAGISADRIMLDPGLGFGKKLSDNTALINALPLFHALGHPILLGASRKRMIGALSNEAPVEQRLGGSIALAVAGMDAGAHMLRVHDVAETVQARNVWRGLRDAALTDFSDLAM</sequence>
<proteinExistence type="predicted"/>
<dbReference type="RefSeq" id="WP_011413429.1">
    <property type="nucleotide sequence ID" value="NC_007722.1"/>
</dbReference>
<dbReference type="InterPro" id="IPR000489">
    <property type="entry name" value="Pterin-binding_dom"/>
</dbReference>
<feature type="domain" description="Pterin-binding" evidence="9">
    <location>
        <begin position="98"/>
        <end position="356"/>
    </location>
</feature>
<organism evidence="10 11">
    <name type="scientific">Erythrobacter litoralis (strain HTCC2594)</name>
    <dbReference type="NCBI Taxonomy" id="314225"/>
    <lineage>
        <taxon>Bacteria</taxon>
        <taxon>Pseudomonadati</taxon>
        <taxon>Pseudomonadota</taxon>
        <taxon>Alphaproteobacteria</taxon>
        <taxon>Sphingomonadales</taxon>
        <taxon>Erythrobacteraceae</taxon>
        <taxon>Erythrobacter/Porphyrobacter group</taxon>
        <taxon>Erythrobacter</taxon>
    </lineage>
</organism>
<dbReference type="NCBIfam" id="TIGR01496">
    <property type="entry name" value="DHPS"/>
    <property type="match status" value="1"/>
</dbReference>
<comment type="cofactor">
    <cofactor evidence="2">
        <name>Mg(2+)</name>
        <dbReference type="ChEBI" id="CHEBI:18420"/>
    </cofactor>
</comment>
<dbReference type="PROSITE" id="PS50972">
    <property type="entry name" value="PTERIN_BINDING"/>
    <property type="match status" value="1"/>
</dbReference>
<dbReference type="GO" id="GO:0046872">
    <property type="term" value="F:metal ion binding"/>
    <property type="evidence" value="ECO:0007669"/>
    <property type="project" value="UniProtKB-KW"/>
</dbReference>
<keyword evidence="8" id="KW-0289">Folate biosynthesis</keyword>
<evidence type="ECO:0000256" key="6">
    <source>
        <dbReference type="ARBA" id="ARBA00022723"/>
    </source>
</evidence>
<dbReference type="InterPro" id="IPR006390">
    <property type="entry name" value="DHP_synth_dom"/>
</dbReference>
<dbReference type="SUPFAM" id="SSF51717">
    <property type="entry name" value="Dihydropteroate synthetase-like"/>
    <property type="match status" value="1"/>
</dbReference>
<dbReference type="GO" id="GO:0004156">
    <property type="term" value="F:dihydropteroate synthase activity"/>
    <property type="evidence" value="ECO:0007669"/>
    <property type="project" value="UniProtKB-EC"/>
</dbReference>
<name>Q2NCN8_ERYLH</name>
<evidence type="ECO:0000256" key="3">
    <source>
        <dbReference type="ARBA" id="ARBA00004763"/>
    </source>
</evidence>
<protein>
    <recommendedName>
        <fullName evidence="4">dihydropteroate synthase</fullName>
        <ecNumber evidence="4">2.5.1.15</ecNumber>
    </recommendedName>
</protein>
<keyword evidence="5" id="KW-0808">Transferase</keyword>
<dbReference type="STRING" id="314225.ELI_02305"/>
<dbReference type="GO" id="GO:0005829">
    <property type="term" value="C:cytosol"/>
    <property type="evidence" value="ECO:0007669"/>
    <property type="project" value="TreeGrafter"/>
</dbReference>
<dbReference type="GO" id="GO:0046656">
    <property type="term" value="P:folic acid biosynthetic process"/>
    <property type="evidence" value="ECO:0007669"/>
    <property type="project" value="UniProtKB-KW"/>
</dbReference>
<evidence type="ECO:0000256" key="7">
    <source>
        <dbReference type="ARBA" id="ARBA00022842"/>
    </source>
</evidence>
<dbReference type="Pfam" id="PF00809">
    <property type="entry name" value="Pterin_bind"/>
    <property type="match status" value="1"/>
</dbReference>
<evidence type="ECO:0000256" key="8">
    <source>
        <dbReference type="ARBA" id="ARBA00022909"/>
    </source>
</evidence>
<dbReference type="HOGENOM" id="CLU_008023_0_1_5"/>
<comment type="pathway">
    <text evidence="3">Cofactor biosynthesis; tetrahydrofolate biosynthesis; 7,8-dihydrofolate from 2-amino-4-hydroxy-6-hydroxymethyl-7,8-dihydropteridine diphosphate and 4-aminobenzoate: step 1/2.</text>
</comment>
<dbReference type="EMBL" id="CP000157">
    <property type="protein sequence ID" value="ABC62553.1"/>
    <property type="molecule type" value="Genomic_DNA"/>
</dbReference>
<dbReference type="Proteomes" id="UP000008808">
    <property type="component" value="Chromosome"/>
</dbReference>
<accession>Q2NCN8</accession>
<keyword evidence="7" id="KW-0460">Magnesium</keyword>
<keyword evidence="11" id="KW-1185">Reference proteome</keyword>
<dbReference type="PROSITE" id="PS00793">
    <property type="entry name" value="DHPS_2"/>
    <property type="match status" value="1"/>
</dbReference>
<dbReference type="AlphaFoldDB" id="Q2NCN8"/>
<keyword evidence="6" id="KW-0479">Metal-binding</keyword>
<evidence type="ECO:0000256" key="1">
    <source>
        <dbReference type="ARBA" id="ARBA00000012"/>
    </source>
</evidence>
<reference evidence="11" key="1">
    <citation type="journal article" date="2009" name="J. Bacteriol.">
        <title>Complete genome sequence of Erythrobacter litoralis HTCC2594.</title>
        <authorList>
            <person name="Oh H.M."/>
            <person name="Giovannoni S.J."/>
            <person name="Ferriera S."/>
            <person name="Johnson J."/>
            <person name="Cho J.C."/>
        </authorList>
    </citation>
    <scope>NUCLEOTIDE SEQUENCE [LARGE SCALE GENOMIC DNA]</scope>
    <source>
        <strain evidence="11">HTCC2594</strain>
    </source>
</reference>
<dbReference type="KEGG" id="eli:ELI_02305"/>
<dbReference type="PANTHER" id="PTHR20941">
    <property type="entry name" value="FOLATE SYNTHESIS PROTEINS"/>
    <property type="match status" value="1"/>
</dbReference>
<gene>
    <name evidence="10" type="ordered locus">ELI_02305</name>
</gene>
<dbReference type="PROSITE" id="PS00792">
    <property type="entry name" value="DHPS_1"/>
    <property type="match status" value="1"/>
</dbReference>
<evidence type="ECO:0000313" key="11">
    <source>
        <dbReference type="Proteomes" id="UP000008808"/>
    </source>
</evidence>
<dbReference type="CDD" id="cd00739">
    <property type="entry name" value="DHPS"/>
    <property type="match status" value="1"/>
</dbReference>
<evidence type="ECO:0000256" key="5">
    <source>
        <dbReference type="ARBA" id="ARBA00022679"/>
    </source>
</evidence>
<evidence type="ECO:0000256" key="2">
    <source>
        <dbReference type="ARBA" id="ARBA00001946"/>
    </source>
</evidence>
<dbReference type="Gene3D" id="3.20.20.20">
    <property type="entry name" value="Dihydropteroate synthase-like"/>
    <property type="match status" value="1"/>
</dbReference>
<dbReference type="InterPro" id="IPR045031">
    <property type="entry name" value="DHP_synth-like"/>
</dbReference>
<dbReference type="EC" id="2.5.1.15" evidence="4"/>
<dbReference type="eggNOG" id="COG0294">
    <property type="taxonomic scope" value="Bacteria"/>
</dbReference>